<name>A0AA41G1G7_9EURY</name>
<sequence>MDEPGEGESENRYRQLIETSPAPINLFDASGDIIWGNDAVLDLLGLPSRDQLIGRSIFEFIDTDDHETAKRELAEVVENKIATGPTEMQLRPPDGETRTIRVSTAPGTYRGTDIGQAVIIDVTQLKSVQAALEAEREFIEDAINTLQDAFYVLDSAGDLVRWNETLLERSGYTDSEVRDMALEDFFVQADVDRVSESIATAFAAGTDTLEATVVTKRGTTIPYEFRKRRLSRDGDVIGVVGIGRDVSDRNARDQHLHAVDRLLQHHLRNQVTVIRGQAEILRRDGVESDAHLDRIESASERLLSLFDDHHHIVNVLTERDQLEAVDVVSVLDSVLRDVERAFPAATISRNLPAEATALALSTLQNAIRELVENAIEHSESTEPTVEVAVDTDEASVEIHVLDTGPRIPQNERAALETDSAFGPTSHSTGLGLWLVHWIVKRSGGTLRFGENDPRGNVVTMEFQTPGDRLPE</sequence>
<dbReference type="SUPFAM" id="SSF55874">
    <property type="entry name" value="ATPase domain of HSP90 chaperone/DNA topoisomerase II/histidine kinase"/>
    <property type="match status" value="1"/>
</dbReference>
<dbReference type="InterPro" id="IPR003661">
    <property type="entry name" value="HisK_dim/P_dom"/>
</dbReference>
<dbReference type="Gene3D" id="3.30.450.20">
    <property type="entry name" value="PAS domain"/>
    <property type="match status" value="2"/>
</dbReference>
<dbReference type="InterPro" id="IPR013767">
    <property type="entry name" value="PAS_fold"/>
</dbReference>
<evidence type="ECO:0000259" key="9">
    <source>
        <dbReference type="PROSITE" id="PS50113"/>
    </source>
</evidence>
<dbReference type="EMBL" id="JAHQXE010000004">
    <property type="protein sequence ID" value="MBV0902660.1"/>
    <property type="molecule type" value="Genomic_DNA"/>
</dbReference>
<evidence type="ECO:0000313" key="11">
    <source>
        <dbReference type="Proteomes" id="UP001166304"/>
    </source>
</evidence>
<dbReference type="EC" id="2.7.13.3" evidence="2"/>
<evidence type="ECO:0000256" key="5">
    <source>
        <dbReference type="ARBA" id="ARBA00022777"/>
    </source>
</evidence>
<dbReference type="InterPro" id="IPR035965">
    <property type="entry name" value="PAS-like_dom_sf"/>
</dbReference>
<dbReference type="CDD" id="cd00082">
    <property type="entry name" value="HisKA"/>
    <property type="match status" value="1"/>
</dbReference>
<dbReference type="Gene3D" id="3.30.565.10">
    <property type="entry name" value="Histidine kinase-like ATPase, C-terminal domain"/>
    <property type="match status" value="1"/>
</dbReference>
<feature type="domain" description="PAS" evidence="8">
    <location>
        <begin position="9"/>
        <end position="80"/>
    </location>
</feature>
<evidence type="ECO:0000256" key="3">
    <source>
        <dbReference type="ARBA" id="ARBA00022679"/>
    </source>
</evidence>
<feature type="domain" description="PAC" evidence="9">
    <location>
        <begin position="207"/>
        <end position="258"/>
    </location>
</feature>
<keyword evidence="4" id="KW-0547">Nucleotide-binding</keyword>
<proteinExistence type="predicted"/>
<keyword evidence="5" id="KW-0418">Kinase</keyword>
<evidence type="ECO:0000256" key="4">
    <source>
        <dbReference type="ARBA" id="ARBA00022741"/>
    </source>
</evidence>
<dbReference type="Pfam" id="PF02518">
    <property type="entry name" value="HATPase_c"/>
    <property type="match status" value="1"/>
</dbReference>
<dbReference type="InterPro" id="IPR000700">
    <property type="entry name" value="PAS-assoc_C"/>
</dbReference>
<protein>
    <recommendedName>
        <fullName evidence="2">histidine kinase</fullName>
        <ecNumber evidence="2">2.7.13.3</ecNumber>
    </recommendedName>
</protein>
<comment type="caution">
    <text evidence="10">The sequence shown here is derived from an EMBL/GenBank/DDBJ whole genome shotgun (WGS) entry which is preliminary data.</text>
</comment>
<dbReference type="NCBIfam" id="TIGR00229">
    <property type="entry name" value="sensory_box"/>
    <property type="match status" value="2"/>
</dbReference>
<dbReference type="Pfam" id="PF00989">
    <property type="entry name" value="PAS"/>
    <property type="match status" value="1"/>
</dbReference>
<dbReference type="AlphaFoldDB" id="A0AA41G1G7"/>
<dbReference type="SMART" id="SM00091">
    <property type="entry name" value="PAS"/>
    <property type="match status" value="2"/>
</dbReference>
<dbReference type="GO" id="GO:0005886">
    <property type="term" value="C:plasma membrane"/>
    <property type="evidence" value="ECO:0007669"/>
    <property type="project" value="UniProtKB-SubCell"/>
</dbReference>
<feature type="domain" description="Histidine kinase" evidence="7">
    <location>
        <begin position="262"/>
        <end position="466"/>
    </location>
</feature>
<evidence type="ECO:0000256" key="6">
    <source>
        <dbReference type="ARBA" id="ARBA00022840"/>
    </source>
</evidence>
<dbReference type="GO" id="GO:0005524">
    <property type="term" value="F:ATP binding"/>
    <property type="evidence" value="ECO:0007669"/>
    <property type="project" value="UniProtKB-KW"/>
</dbReference>
<dbReference type="Pfam" id="PF08448">
    <property type="entry name" value="PAS_4"/>
    <property type="match status" value="1"/>
</dbReference>
<keyword evidence="3" id="KW-0808">Transferase</keyword>
<dbReference type="SUPFAM" id="SSF55785">
    <property type="entry name" value="PYP-like sensor domain (PAS domain)"/>
    <property type="match status" value="2"/>
</dbReference>
<evidence type="ECO:0000256" key="2">
    <source>
        <dbReference type="ARBA" id="ARBA00012438"/>
    </source>
</evidence>
<gene>
    <name evidence="10" type="ORF">KTS37_12775</name>
</gene>
<evidence type="ECO:0000313" key="10">
    <source>
        <dbReference type="EMBL" id="MBV0902660.1"/>
    </source>
</evidence>
<dbReference type="Proteomes" id="UP001166304">
    <property type="component" value="Unassembled WGS sequence"/>
</dbReference>
<dbReference type="InterPro" id="IPR036890">
    <property type="entry name" value="HATPase_C_sf"/>
</dbReference>
<dbReference type="GO" id="GO:0006355">
    <property type="term" value="P:regulation of DNA-templated transcription"/>
    <property type="evidence" value="ECO:0007669"/>
    <property type="project" value="InterPro"/>
</dbReference>
<organism evidence="10 11">
    <name type="scientific">Haloarcula salina</name>
    <dbReference type="NCBI Taxonomy" id="1429914"/>
    <lineage>
        <taxon>Archaea</taxon>
        <taxon>Methanobacteriati</taxon>
        <taxon>Methanobacteriota</taxon>
        <taxon>Stenosarchaea group</taxon>
        <taxon>Halobacteria</taxon>
        <taxon>Halobacteriales</taxon>
        <taxon>Haloarculaceae</taxon>
        <taxon>Haloarcula</taxon>
    </lineage>
</organism>
<comment type="catalytic activity">
    <reaction evidence="1">
        <text>ATP + protein L-histidine = ADP + protein N-phospho-L-histidine.</text>
        <dbReference type="EC" id="2.7.13.3"/>
    </reaction>
</comment>
<dbReference type="PROSITE" id="PS50109">
    <property type="entry name" value="HIS_KIN"/>
    <property type="match status" value="1"/>
</dbReference>
<dbReference type="SMART" id="SM00387">
    <property type="entry name" value="HATPase_c"/>
    <property type="match status" value="1"/>
</dbReference>
<dbReference type="CDD" id="cd16936">
    <property type="entry name" value="HATPase_RsbW-like"/>
    <property type="match status" value="1"/>
</dbReference>
<dbReference type="InterPro" id="IPR000014">
    <property type="entry name" value="PAS"/>
</dbReference>
<dbReference type="GO" id="GO:0000155">
    <property type="term" value="F:phosphorelay sensor kinase activity"/>
    <property type="evidence" value="ECO:0007669"/>
    <property type="project" value="InterPro"/>
</dbReference>
<dbReference type="PROSITE" id="PS50112">
    <property type="entry name" value="PAS"/>
    <property type="match status" value="2"/>
</dbReference>
<dbReference type="PANTHER" id="PTHR44936:SF10">
    <property type="entry name" value="SENSOR PROTEIN RSTB"/>
    <property type="match status" value="1"/>
</dbReference>
<dbReference type="CDD" id="cd00130">
    <property type="entry name" value="PAS"/>
    <property type="match status" value="2"/>
</dbReference>
<accession>A0AA41G1G7</accession>
<evidence type="ECO:0000259" key="8">
    <source>
        <dbReference type="PROSITE" id="PS50112"/>
    </source>
</evidence>
<dbReference type="PROSITE" id="PS50113">
    <property type="entry name" value="PAC"/>
    <property type="match status" value="1"/>
</dbReference>
<evidence type="ECO:0000256" key="1">
    <source>
        <dbReference type="ARBA" id="ARBA00000085"/>
    </source>
</evidence>
<dbReference type="InterPro" id="IPR001610">
    <property type="entry name" value="PAC"/>
</dbReference>
<dbReference type="SMART" id="SM00086">
    <property type="entry name" value="PAC"/>
    <property type="match status" value="2"/>
</dbReference>
<dbReference type="InterPro" id="IPR003594">
    <property type="entry name" value="HATPase_dom"/>
</dbReference>
<evidence type="ECO:0000259" key="7">
    <source>
        <dbReference type="PROSITE" id="PS50109"/>
    </source>
</evidence>
<reference evidence="10" key="1">
    <citation type="submission" date="2021-06" db="EMBL/GenBank/DDBJ databases">
        <title>New haloarchaea isolates fom saline soil.</title>
        <authorList>
            <person name="Duran-Viseras A."/>
            <person name="Sanchez-Porro C.S."/>
            <person name="Ventosa A."/>
        </authorList>
    </citation>
    <scope>NUCLEOTIDE SEQUENCE</scope>
    <source>
        <strain evidence="10">JCM 18369</strain>
    </source>
</reference>
<dbReference type="RefSeq" id="WP_162414239.1">
    <property type="nucleotide sequence ID" value="NZ_JAHQXE010000004.1"/>
</dbReference>
<dbReference type="InterPro" id="IPR050980">
    <property type="entry name" value="2C_sensor_his_kinase"/>
</dbReference>
<dbReference type="InterPro" id="IPR013656">
    <property type="entry name" value="PAS_4"/>
</dbReference>
<dbReference type="InterPro" id="IPR005467">
    <property type="entry name" value="His_kinase_dom"/>
</dbReference>
<feature type="domain" description="PAS" evidence="8">
    <location>
        <begin position="135"/>
        <end position="205"/>
    </location>
</feature>
<dbReference type="PANTHER" id="PTHR44936">
    <property type="entry name" value="SENSOR PROTEIN CREC"/>
    <property type="match status" value="1"/>
</dbReference>
<keyword evidence="6" id="KW-0067">ATP-binding</keyword>
<keyword evidence="11" id="KW-1185">Reference proteome</keyword>